<dbReference type="InterPro" id="IPR009543">
    <property type="entry name" value="VPS13_VAB"/>
</dbReference>
<dbReference type="Gene3D" id="2.60.40.150">
    <property type="entry name" value="C2 domain"/>
    <property type="match status" value="1"/>
</dbReference>
<keyword evidence="3" id="KW-0732">Signal</keyword>
<feature type="domain" description="C2" evidence="5">
    <location>
        <begin position="2452"/>
        <end position="2596"/>
    </location>
</feature>
<sequence>MLQHAIALLLQRLLGKFVSFDSSMLKLSLWQGDLSFQDLQLRLSYGKGTIGHLSVRIPWRALWTQSVQIKAEYIRVSLHQTPKMMHHPEVAELDLVDTSIDGSNGDDRTYLSRLVSHIIANVHIELSDVQLRYDCDPSSRPPQSGSGTFEIGHMTLINTNSKWELDYTQQSSSAVESNKLLSIEGVAAYIEYPGNHCTRNDKDENTSPVIMRRYLFHEWRSTVKASLYYHSVNAAFPHVELDVDVGCVPGRITDTCELCASHRVSGNEKFNLKANQPRMHFGPEHIDVFYAILIEVKAPYDEFERLAALTQQQASRPDGFLMVLSYAKQWLLTDCLNSVVGETYTLAAGIDDDDDDDDDDEFEDAITPPSLSVRAELRHGAGIFFSARENCGTKDDKLMSTQWVWLLGRSVGTIKQSCVEDEANISIQSFRMYEVEKGTMGYSIVDHLSQHDEHDGPLSNVAPIIRILCIIPAYQSRLVGHQATLNFQSGSVMASIKDETLILWMDLFAPVYLWWNQWNTSHPKRLITFDEAQIAPIAHVRVRIERICFVFVLHDHLCFNIELAEVVVETFEHDGEIVKSDTRARLRLFSSNESLALLQAEFVSDDVSNSHVIIAVDQLLLTKTSHSRANWSSDNYPCKHCTLGDHGTLSLEQHDKDYDEIAMYNYEAQFSVILMDWIMEELEAICWILGKWSFLLPNSFRNGPIQDLHRAKGCASINLACQQLVLVRIPELKLCITDDRSNQPAMLVLSIKDVDCSSRFCTTAVSYSVSMLSVFIQEEERDIFSVTGSPGNRKPALRLSYCIERAYTFKSGAHAEILQFVSRTTQVVISVERLSGVIFLPNVKTILAMFLECQNIYLLGFILSTSYAYDTNTYRRNMKIARSQTSLLVSKDSSSIDDNLDISLVVAHGLEIYIKHRDQTPGNTFESLSPIKTIALIGISKMSLQASGSRASAVGDMVLKVKGSIRNLQLTDLTDPSGPLPAGARLPNRQAIGSSSDSFDEDADVGQFGIKNVIEFALTSFDNSGTGLLVRVRLDSVCVVYLHRVFKQFYHYVYDHVVDAFEIPPDKKPSCERAVFVLKKFKVDTAALTVPFENLLGMYFDAAVTGKNMRASVMEMAKGGHSNTRFEIVGNDMAFALPRSSFSRESVILRSTHARFWSSGIDPLMSEFLQKGTFADESRLSRDSALAGASAVKAKHSRRPDLRNLRRQIRNQRSRFLSNRSQLFIDLRSATQQAHNYLHEGFQTLPAAEDAVKIIRHKILELDQQLEQLTQYSAKVDEALDKAKTESEALDSVGRNNLHFLTTASLNGLRGRSDWIEQILDEVAGMSQYLMTPLFVSEDAEFHDARVALSSNTMVQGQDSADMSTSSVGLFEFELVDFCGTTRNSASPLFRHSLLSGHIDLEPESLSEAILSSYYGISLSLNELSLGITPEQYTTCLGIAYENFRENSRVVTDDTYPLCAACGGLHFVTDYCRAIWIKVLVKVADAALRISNKDHSIADMFYEQLELVFTLRTDDSLEFYGSALSFTTVDIRPTHCQTASEIIRPLPGDGLQIEYNQKLNWTDSFYDLKLKNTNFLGVYPAFHDIVSFFADPIITEGEFLEFGIGFLASAPPNWRKIDFYLTTKGCLFSLLEDFKTSVAHALLMLTDVVAAYSARQNLKDSVSTTKCHLEFDQHGVYFSQLPDLQIDASFPLSNAFLLVFDHFVEGTATLSRRNSFVLAPVETRFSVQDANLFANIANNYLQSISSSSRSISAKSDARRRSNSAPGSQMSSPIYVADKLLGDVGELRLVLVNNSLGIPIADFHMRDIVCEYIQEEEYSTTMGATLLFNFFNNSIYRWEPLVEPFIVQMRIHRALEEKSIVEVYANLPNTINFNITPAMAPLLSSDALRQADFVTSGSKSTAPFWVENKTGLGLAFSFRRGIGTIIQQNVAVNGKVSVDCREQGDMLSFDSASADRFLREADRQALTVNHTLSVWLNGNRWVSANPVIVDMVGHVAVPLRESLVPVVGVDTGDCVIGGDEDTGPPTLVAEISIQADGSKLISLHSQLVLQNRTSVPLMVWAFSPRDGGCIQEWVIDREELVYIPLQLVHPQSKISIRPSPYVQYAPLTTSLEELGDEVRTAKAINTKRFVRAGSCVCNFETLATMDESESAARSLELVASCSMSSAIPLTGYVVRDLPTWKCAYEVEAYYLMRATFSCADEPQLPEKTLFDRELIEEEGGNEEDEFLNMFVKPTQRQRLNSLRDINYELDEARTAGQRRGLYEATNSSLYYLSVSPFLTLHNRLATAIAYRLLSMSLQLIAEGVLAVGNLLPLFQIDAAELLYISLRLENYSWSIPRPIINPMMSAYTVPYKERIESIQLLGRAFDRDIIGEQGSVPNLQLQVKLSGRDVIISCSIWIVNHTGLDLEYCNSTASSAKRLENVYKYVHQSAGLSEQLNDNFSLRSLSFHGEGNRETQLVRLQKIKPSANPVAVVVVVREAKNLYNSQYFGAQNPYVRVSLYVLKNPKERYLEKPEMVVVCSTTTKPSPSGGVNPQWNSHLRNTLLLRFPFQLESLELSRIIVEVRNIRYGLDTCLGVAAVKLDSILKNRKRAAAFNWYKLLKRNSSREQKASKNNLASIHRGDVSISFSVGTSQELPSDMDVANVVEDNSSDRSSPLGLDDEMMSSYLQDQSSKDIDLEDIESFPALNDGPLPSTRGARSLQRHQTPTSQDRGVSGTVSTMRARHTGEFELAHPQEMLSYDPTSTRAMGASILDGSPTKLSFTEKSRGILVYLPHNRFACVTVEVCSSNLMSEVFDRVCIKCGFTGVLDIKDFQFYELALPRFVSLRSAGRPESERWYGLPISITSKVESKGRRHGFHLCHRMTMTTIRLYDEASTASSHHMTPRSLVSSSKRSNPAQIRPMSWGAVLPYSSGGKHWDVLRIKSRSSPWSDVIRLNRNAMGNSGVAQVISLTNEVYDQDQESEPRKGSQEVALWSCYGSGRYSETIMATVVPRYILINKTEETIKYRQVDAPQTFRLGANELVPFHWPSAAQEKLLKVTLLQKYSWSGSFQINSIGTTYLKLRDREDSSRIYILQCQIELIGGSVALIFRPESKRFPPYRIDNMTSFRIRYKQTNWGDDNSFDELLPRSSCPYSWDYLNGVEGKPSSASSHDPSFPGTSSSCSRSLQVRFMRVTSSTSHSGEDLDKDAVEVREFNLDEMTSHKRIQLHRSLPSELFLKPEQKGYLLKKDSMLKWNRKYFRLYEHVLYYFSNESDQELLGVVNLRTGSDVPGVGGVAIFEKTAEVPLKSGFISLNGFVSSISGSIFGGGSRQLDGGGDDDDEEDDRARELLRLAVSLVDSTLLCKKSEYFVSTLIKNDAGVKSGNMRPGFYVNSEDLVEYLTTEMCKLTRAQALTTAQEMMQIGILKTIQISSGIGARRQAPMRKFQCSKSVWYSVDSINIADESDVDLEDTTSMTTPRDLSEVSCKSGAKLPIVRSNQFTIITPTKCYDLKAKNSKIAKIWVRRLRLATIDVQNDDSKEALPVETPNIGAALSTLRSHRDIAPPIQNAKTFVHVRIRADGPTKVLELSEGGEEDFDEKDNKYEASVSASVTSDSPTACEISTTSAFVTLTRGVTLHLCLDGVGVSCVNEFPTELVYIYLGGINLHYSRINSNMRMSITLDDLQIDNQSEEATFTKLLCPRGMDIGGVAAATFKRRRQLGDIDESLAEMEKSDLEFANERDDDEFKENTGLISNQTVFICADCKYRQANVAAMHFCCTWSIEQGNTEYFKHCSFWLYPVTTQLDEELLASLRAFMAAMSQSWGRNRSQNRSGEIRMKCIPTETMLESLAEYQENTQSDELNPLLSLKSYTMTSTSETRKVYFALLHIHPMDFDITFRSDVFQTSTTLSLHEANTFKKSDEEMKRSNSAPTTFSKSNGDEISSVSWAIPSLTMHVPDLDNAPVRLNALMIEHAFGTSSDLTRRVSKYYTRQLWKQLHKILGSFDFLGNPVGFLDHIGTGVRDFVYEPLEGLKIGGKGFSKGLAKGTASLMSNTVDGTFDAASKISGTFGQGFANLSLDDHYQQNRARARRRHVRGLREGLIQGSRELSLGVYEGVAGLVLNPMRGAHENGAVGFVRGTITGIIGLPVKPVAGIFDFASRATQGVRNRSLQNGQNMRRVRRPRVFGRYNELKCYKEADTIAYELLKRVGGDRLSGEKIIFYNEIVQLVSAADLTRAARDRRRSGNIGSGKPKSSDSTRARTNSLRIALQEDDERRRAAGETLDAGPGERSSRKLRYEVTFHKKLLGLDLETDFYCENVTIKVMDERRMSKVKIQGHIAPGQQVLQKGDCLIGVGGVDVRGIGFHETLALLRGTPRPITVQFESAEELMQEVSTPTANYSSHSETEGQAKRRISVAGPGCASDAMDMPGKQLKVQLAHWLIVTEQRVLYINVGSYTKPVVEWMTPLRYIYRVEWQKSAAQISLHLSVGVDSLPMGPRLQPSLKALDGHERDMNVFLDVMWHSFRSATAEQQELWPSDTSLNGYLLKKGGFSTVRRWFVLSRNCLYYFSSRKQLRGIIPLGNVRLEMDGGDTQCLRITNAIRSQPLVTLQLDSGQVVERVQSEVVLVAAAPQELEMWHSSLAHAAGKGMRHSRGTRYFNPTAASRLEIGTQETPDFVVSPLAEALQKTVEVFNTKLPQRKQ</sequence>
<dbReference type="CDD" id="cd00030">
    <property type="entry name" value="C2"/>
    <property type="match status" value="1"/>
</dbReference>
<dbReference type="InterPro" id="IPR001849">
    <property type="entry name" value="PH_domain"/>
</dbReference>
<feature type="region of interest" description="Disordered" evidence="2">
    <location>
        <begin position="2682"/>
        <end position="2715"/>
    </location>
</feature>
<feature type="compositionally biased region" description="Basic and acidic residues" evidence="2">
    <location>
        <begin position="3892"/>
        <end position="3901"/>
    </location>
</feature>
<dbReference type="Pfam" id="PF25036">
    <property type="entry name" value="VPS13_VAB"/>
    <property type="match status" value="2"/>
</dbReference>
<feature type="region of interest" description="Disordered" evidence="2">
    <location>
        <begin position="4213"/>
        <end position="4263"/>
    </location>
</feature>
<dbReference type="GeneID" id="94350890"/>
<reference evidence="6 7" key="1">
    <citation type="journal article" date="2021" name="Genome Biol.">
        <title>AFLAP: assembly-free linkage analysis pipeline using k-mers from genome sequencing data.</title>
        <authorList>
            <person name="Fletcher K."/>
            <person name="Zhang L."/>
            <person name="Gil J."/>
            <person name="Han R."/>
            <person name="Cavanaugh K."/>
            <person name="Michelmore R."/>
        </authorList>
    </citation>
    <scope>NUCLEOTIDE SEQUENCE [LARGE SCALE GENOMIC DNA]</scope>
    <source>
        <strain evidence="6 7">SF5</strain>
    </source>
</reference>
<dbReference type="InterPro" id="IPR000008">
    <property type="entry name" value="C2_dom"/>
</dbReference>
<dbReference type="InterPro" id="IPR036034">
    <property type="entry name" value="PDZ_sf"/>
</dbReference>
<feature type="compositionally biased region" description="Polar residues" evidence="2">
    <location>
        <begin position="3902"/>
        <end position="3915"/>
    </location>
</feature>
<dbReference type="RefSeq" id="XP_067814635.1">
    <property type="nucleotide sequence ID" value="XM_067965219.1"/>
</dbReference>
<dbReference type="PROSITE" id="PS50004">
    <property type="entry name" value="C2"/>
    <property type="match status" value="1"/>
</dbReference>
<evidence type="ECO:0000259" key="5">
    <source>
        <dbReference type="PROSITE" id="PS50004"/>
    </source>
</evidence>
<dbReference type="Proteomes" id="UP000294530">
    <property type="component" value="Unassembled WGS sequence"/>
</dbReference>
<dbReference type="EMBL" id="SHOA02000002">
    <property type="protein sequence ID" value="TDH65136.1"/>
    <property type="molecule type" value="Genomic_DNA"/>
</dbReference>
<dbReference type="Pfam" id="PF00168">
    <property type="entry name" value="C2"/>
    <property type="match status" value="1"/>
</dbReference>
<dbReference type="Pfam" id="PF00169">
    <property type="entry name" value="PH"/>
    <property type="match status" value="1"/>
</dbReference>
<dbReference type="SUPFAM" id="SSF50156">
    <property type="entry name" value="PDZ domain-like"/>
    <property type="match status" value="1"/>
</dbReference>
<dbReference type="Gene3D" id="2.30.29.30">
    <property type="entry name" value="Pleckstrin-homology domain (PH domain)/Phosphotyrosine-binding domain (PTB)"/>
    <property type="match status" value="2"/>
</dbReference>
<dbReference type="PANTHER" id="PTHR16166:SF93">
    <property type="entry name" value="INTERMEMBRANE LIPID TRANSFER PROTEIN VPS13"/>
    <property type="match status" value="1"/>
</dbReference>
<feature type="signal peptide" evidence="3">
    <location>
        <begin position="1"/>
        <end position="15"/>
    </location>
</feature>
<feature type="compositionally biased region" description="Polar residues" evidence="2">
    <location>
        <begin position="2701"/>
        <end position="2715"/>
    </location>
</feature>
<evidence type="ECO:0000256" key="1">
    <source>
        <dbReference type="ARBA" id="ARBA00006545"/>
    </source>
</evidence>
<evidence type="ECO:0000313" key="7">
    <source>
        <dbReference type="Proteomes" id="UP000294530"/>
    </source>
</evidence>
<dbReference type="InterPro" id="IPR035892">
    <property type="entry name" value="C2_domain_sf"/>
</dbReference>
<organism evidence="6 7">
    <name type="scientific">Bremia lactucae</name>
    <name type="common">Lettuce downy mildew</name>
    <dbReference type="NCBI Taxonomy" id="4779"/>
    <lineage>
        <taxon>Eukaryota</taxon>
        <taxon>Sar</taxon>
        <taxon>Stramenopiles</taxon>
        <taxon>Oomycota</taxon>
        <taxon>Peronosporomycetes</taxon>
        <taxon>Peronosporales</taxon>
        <taxon>Peronosporaceae</taxon>
        <taxon>Bremia</taxon>
    </lineage>
</organism>
<dbReference type="OrthoDB" id="428159at2759"/>
<name>A0A976FEB4_BRELC</name>
<dbReference type="GO" id="GO:0045053">
    <property type="term" value="P:protein retention in Golgi apparatus"/>
    <property type="evidence" value="ECO:0007669"/>
    <property type="project" value="TreeGrafter"/>
</dbReference>
<dbReference type="SUPFAM" id="SSF50729">
    <property type="entry name" value="PH domain-like"/>
    <property type="match status" value="2"/>
</dbReference>
<dbReference type="SMART" id="SM00233">
    <property type="entry name" value="PH"/>
    <property type="match status" value="2"/>
</dbReference>
<feature type="chain" id="PRO_5037264261" evidence="3">
    <location>
        <begin position="16"/>
        <end position="4674"/>
    </location>
</feature>
<feature type="domain" description="PH" evidence="4">
    <location>
        <begin position="4511"/>
        <end position="4619"/>
    </location>
</feature>
<evidence type="ECO:0000256" key="2">
    <source>
        <dbReference type="SAM" id="MobiDB-lite"/>
    </source>
</evidence>
<proteinExistence type="inferred from homology"/>
<dbReference type="PANTHER" id="PTHR16166">
    <property type="entry name" value="VACUOLAR PROTEIN SORTING-ASSOCIATED PROTEIN VPS13"/>
    <property type="match status" value="1"/>
</dbReference>
<comment type="similarity">
    <text evidence="1">Belongs to the VPS13 family.</text>
</comment>
<evidence type="ECO:0000259" key="4">
    <source>
        <dbReference type="PROSITE" id="PS50003"/>
    </source>
</evidence>
<keyword evidence="7" id="KW-1185">Reference proteome</keyword>
<accession>A0A976FEB4</accession>
<comment type="caution">
    <text evidence="6">The sequence shown here is derived from an EMBL/GenBank/DDBJ whole genome shotgun (WGS) entry which is preliminary data.</text>
</comment>
<dbReference type="PROSITE" id="PS50003">
    <property type="entry name" value="PH_DOMAIN"/>
    <property type="match status" value="2"/>
</dbReference>
<dbReference type="InterPro" id="IPR026847">
    <property type="entry name" value="VPS13"/>
</dbReference>
<gene>
    <name evidence="6" type="ORF">CCR75_007155</name>
</gene>
<evidence type="ECO:0000256" key="3">
    <source>
        <dbReference type="SAM" id="SignalP"/>
    </source>
</evidence>
<feature type="domain" description="PH" evidence="4">
    <location>
        <begin position="3216"/>
        <end position="3508"/>
    </location>
</feature>
<dbReference type="GO" id="GO:0006623">
    <property type="term" value="P:protein targeting to vacuole"/>
    <property type="evidence" value="ECO:0007669"/>
    <property type="project" value="TreeGrafter"/>
</dbReference>
<dbReference type="SUPFAM" id="SSF49562">
    <property type="entry name" value="C2 domain (Calcium/lipid-binding domain, CaLB)"/>
    <property type="match status" value="1"/>
</dbReference>
<evidence type="ECO:0000313" key="6">
    <source>
        <dbReference type="EMBL" id="TDH65136.1"/>
    </source>
</evidence>
<protein>
    <submittedName>
        <fullName evidence="6">Uncharacterized protein</fullName>
    </submittedName>
</protein>
<feature type="region of interest" description="Disordered" evidence="2">
    <location>
        <begin position="3892"/>
        <end position="3915"/>
    </location>
</feature>
<dbReference type="InterPro" id="IPR011993">
    <property type="entry name" value="PH-like_dom_sf"/>
</dbReference>
<dbReference type="KEGG" id="blac:94350890"/>